<gene>
    <name evidence="1" type="ORF">GD597_07660</name>
</gene>
<dbReference type="EMBL" id="WHPF01000005">
    <property type="protein sequence ID" value="NNV55329.1"/>
    <property type="molecule type" value="Genomic_DNA"/>
</dbReference>
<name>A0A8J8FHU0_9BACT</name>
<accession>A0A8J8FHU0</accession>
<comment type="caution">
    <text evidence="1">The sequence shown here is derived from an EMBL/GenBank/DDBJ whole genome shotgun (WGS) entry which is preliminary data.</text>
</comment>
<evidence type="ECO:0000313" key="1">
    <source>
        <dbReference type="EMBL" id="NNV55329.1"/>
    </source>
</evidence>
<proteinExistence type="predicted"/>
<dbReference type="Proteomes" id="UP000598971">
    <property type="component" value="Unassembled WGS sequence"/>
</dbReference>
<evidence type="ECO:0000313" key="2">
    <source>
        <dbReference type="Proteomes" id="UP000598971"/>
    </source>
</evidence>
<keyword evidence="2" id="KW-1185">Reference proteome</keyword>
<organism evidence="1 2">
    <name type="scientific">Limnovirga soli</name>
    <dbReference type="NCBI Taxonomy" id="2656915"/>
    <lineage>
        <taxon>Bacteria</taxon>
        <taxon>Pseudomonadati</taxon>
        <taxon>Bacteroidota</taxon>
        <taxon>Chitinophagia</taxon>
        <taxon>Chitinophagales</taxon>
        <taxon>Chitinophagaceae</taxon>
        <taxon>Limnovirga</taxon>
    </lineage>
</organism>
<sequence length="78" mass="9169">MTVINNVFEIGDIVYLKTDVQHLQRIVFAIVFYKHGDITYKLASGTTISEHYEFEITKDRAELKKEYFIPRAVSERDN</sequence>
<dbReference type="AlphaFoldDB" id="A0A8J8FHU0"/>
<dbReference type="RefSeq" id="WP_171607260.1">
    <property type="nucleotide sequence ID" value="NZ_WHPF01000005.1"/>
</dbReference>
<protein>
    <submittedName>
        <fullName evidence="1">Uncharacterized protein</fullName>
    </submittedName>
</protein>
<reference evidence="1" key="1">
    <citation type="submission" date="2019-10" db="EMBL/GenBank/DDBJ databases">
        <title>Draft genome sequence of Panacibacter sp. KCS-6.</title>
        <authorList>
            <person name="Yim K.J."/>
        </authorList>
    </citation>
    <scope>NUCLEOTIDE SEQUENCE</scope>
    <source>
        <strain evidence="1">KCS-6</strain>
    </source>
</reference>